<evidence type="ECO:0008006" key="5">
    <source>
        <dbReference type="Google" id="ProtNLM"/>
    </source>
</evidence>
<gene>
    <name evidence="3" type="ORF">BDEG_22849</name>
</gene>
<feature type="region of interest" description="Disordered" evidence="2">
    <location>
        <begin position="145"/>
        <end position="186"/>
    </location>
</feature>
<protein>
    <recommendedName>
        <fullName evidence="5">Coiled-coil domain-containing protein 43</fullName>
    </recommendedName>
</protein>
<dbReference type="PANTHER" id="PTHR31684:SF2">
    <property type="entry name" value="COILED-COIL DOMAIN-CONTAINING PROTEIN 43"/>
    <property type="match status" value="1"/>
</dbReference>
<reference evidence="3 4" key="2">
    <citation type="submission" date="2016-05" db="EMBL/GenBank/DDBJ databases">
        <title>Lineage-specific infection strategies underlie the spectrum of fungal disease in amphibians.</title>
        <authorList>
            <person name="Cuomo C.A."/>
            <person name="Farrer R.A."/>
            <person name="James T."/>
            <person name="Longcore J."/>
            <person name="Birren B."/>
        </authorList>
    </citation>
    <scope>NUCLEOTIDE SEQUENCE [LARGE SCALE GENOMIC DNA]</scope>
    <source>
        <strain evidence="3 4">JEL423</strain>
    </source>
</reference>
<reference evidence="3 4" key="1">
    <citation type="submission" date="2006-10" db="EMBL/GenBank/DDBJ databases">
        <title>The Genome Sequence of Batrachochytrium dendrobatidis JEL423.</title>
        <authorList>
            <consortium name="The Broad Institute Genome Sequencing Platform"/>
            <person name="Birren B."/>
            <person name="Lander E."/>
            <person name="Galagan J."/>
            <person name="Cuomo C."/>
            <person name="Devon K."/>
            <person name="Jaffe D."/>
            <person name="Butler J."/>
            <person name="Alvarez P."/>
            <person name="Gnerre S."/>
            <person name="Grabherr M."/>
            <person name="Kleber M."/>
            <person name="Mauceli E."/>
            <person name="Brockman W."/>
            <person name="Young S."/>
            <person name="LaButti K."/>
            <person name="Sykes S."/>
            <person name="DeCaprio D."/>
            <person name="Crawford M."/>
            <person name="Koehrsen M."/>
            <person name="Engels R."/>
            <person name="Montgomery P."/>
            <person name="Pearson M."/>
            <person name="Howarth C."/>
            <person name="Larson L."/>
            <person name="White J."/>
            <person name="O'Leary S."/>
            <person name="Kodira C."/>
            <person name="Zeng Q."/>
            <person name="Yandava C."/>
            <person name="Alvarado L."/>
            <person name="Longcore J."/>
            <person name="James T."/>
        </authorList>
    </citation>
    <scope>NUCLEOTIDE SEQUENCE [LARGE SCALE GENOMIC DNA]</scope>
    <source>
        <strain evidence="3 4">JEL423</strain>
    </source>
</reference>
<dbReference type="AlphaFoldDB" id="A0A177WFT7"/>
<keyword evidence="1" id="KW-0175">Coiled coil</keyword>
<dbReference type="Proteomes" id="UP000077115">
    <property type="component" value="Unassembled WGS sequence"/>
</dbReference>
<feature type="compositionally biased region" description="Basic and acidic residues" evidence="2">
    <location>
        <begin position="145"/>
        <end position="176"/>
    </location>
</feature>
<sequence length="186" mass="21990">MDEKQEIITEFLAESLEVSVVKWIEELLERNQRMLEAVQLQADEQRQKNLDAQKKKEQELLQQTSLKTDQPRCFKANMLSKEDKRARDRLLKKYGYDMDEEVEEAGEVHIVYKDTSTSSSATTDLGAIGRSRNVNIIKEQEQAKKLKAQAEHQKVQARNKEMREKQALEKEKEKERRRTPKEKRRM</sequence>
<dbReference type="OrthoDB" id="18679at2759"/>
<feature type="coiled-coil region" evidence="1">
    <location>
        <begin position="24"/>
        <end position="60"/>
    </location>
</feature>
<name>A0A177WFT7_BATDL</name>
<evidence type="ECO:0000313" key="4">
    <source>
        <dbReference type="Proteomes" id="UP000077115"/>
    </source>
</evidence>
<evidence type="ECO:0000256" key="1">
    <source>
        <dbReference type="SAM" id="Coils"/>
    </source>
</evidence>
<dbReference type="InterPro" id="IPR037666">
    <property type="entry name" value="CCDC43"/>
</dbReference>
<organism evidence="3 4">
    <name type="scientific">Batrachochytrium dendrobatidis (strain JEL423)</name>
    <dbReference type="NCBI Taxonomy" id="403673"/>
    <lineage>
        <taxon>Eukaryota</taxon>
        <taxon>Fungi</taxon>
        <taxon>Fungi incertae sedis</taxon>
        <taxon>Chytridiomycota</taxon>
        <taxon>Chytridiomycota incertae sedis</taxon>
        <taxon>Chytridiomycetes</taxon>
        <taxon>Rhizophydiales</taxon>
        <taxon>Rhizophydiales incertae sedis</taxon>
        <taxon>Batrachochytrium</taxon>
    </lineage>
</organism>
<dbReference type="EMBL" id="DS022302">
    <property type="protein sequence ID" value="OAJ38959.1"/>
    <property type="molecule type" value="Genomic_DNA"/>
</dbReference>
<dbReference type="PANTHER" id="PTHR31684">
    <property type="entry name" value="COILED-COIL DOMAIN-CONTAINING PROTEIN 43"/>
    <property type="match status" value="1"/>
</dbReference>
<evidence type="ECO:0000256" key="2">
    <source>
        <dbReference type="SAM" id="MobiDB-lite"/>
    </source>
</evidence>
<evidence type="ECO:0000313" key="3">
    <source>
        <dbReference type="EMBL" id="OAJ38959.1"/>
    </source>
</evidence>
<feature type="compositionally biased region" description="Basic residues" evidence="2">
    <location>
        <begin position="177"/>
        <end position="186"/>
    </location>
</feature>
<dbReference type="VEuPathDB" id="FungiDB:BDEG_22849"/>
<proteinExistence type="predicted"/>
<accession>A0A177WFT7</accession>